<proteinExistence type="predicted"/>
<keyword evidence="3" id="KW-1185">Reference proteome</keyword>
<evidence type="ECO:0000313" key="2">
    <source>
        <dbReference type="EMBL" id="MFC7442291.1"/>
    </source>
</evidence>
<organism evidence="2 3">
    <name type="scientific">Laceyella putida</name>
    <dbReference type="NCBI Taxonomy" id="110101"/>
    <lineage>
        <taxon>Bacteria</taxon>
        <taxon>Bacillati</taxon>
        <taxon>Bacillota</taxon>
        <taxon>Bacilli</taxon>
        <taxon>Bacillales</taxon>
        <taxon>Thermoactinomycetaceae</taxon>
        <taxon>Laceyella</taxon>
    </lineage>
</organism>
<comment type="caution">
    <text evidence="2">The sequence shown here is derived from an EMBL/GenBank/DDBJ whole genome shotgun (WGS) entry which is preliminary data.</text>
</comment>
<dbReference type="Gene3D" id="2.60.300.12">
    <property type="entry name" value="HesB-like domain"/>
    <property type="match status" value="1"/>
</dbReference>
<protein>
    <submittedName>
        <fullName evidence="2">Iron-sulfur cluster biosynthesis family protein</fullName>
    </submittedName>
</protein>
<dbReference type="Proteomes" id="UP001596500">
    <property type="component" value="Unassembled WGS sequence"/>
</dbReference>
<dbReference type="InterPro" id="IPR000361">
    <property type="entry name" value="ATAP_core_dom"/>
</dbReference>
<dbReference type="EMBL" id="JBHTBW010000047">
    <property type="protein sequence ID" value="MFC7442291.1"/>
    <property type="molecule type" value="Genomic_DNA"/>
</dbReference>
<accession>A0ABW2RMS4</accession>
<reference evidence="3" key="1">
    <citation type="journal article" date="2019" name="Int. J. Syst. Evol. Microbiol.">
        <title>The Global Catalogue of Microorganisms (GCM) 10K type strain sequencing project: providing services to taxonomists for standard genome sequencing and annotation.</title>
        <authorList>
            <consortium name="The Broad Institute Genomics Platform"/>
            <consortium name="The Broad Institute Genome Sequencing Center for Infectious Disease"/>
            <person name="Wu L."/>
            <person name="Ma J."/>
        </authorList>
    </citation>
    <scope>NUCLEOTIDE SEQUENCE [LARGE SCALE GENOMIC DNA]</scope>
    <source>
        <strain evidence="3">CGMCC 1.12942</strain>
    </source>
</reference>
<feature type="domain" description="Core" evidence="1">
    <location>
        <begin position="1"/>
        <end position="101"/>
    </location>
</feature>
<dbReference type="InterPro" id="IPR035903">
    <property type="entry name" value="HesB-like_dom_sf"/>
</dbReference>
<sequence>MNITVSDRALTHLLEAKPTDEAVLRIAAITEGCGCSADAAFEMNWDYAKPDDVKVTVSQALQVVLDRESVQFFGPALWVDWHEAHHAYVLKNKEQIFANHLML</sequence>
<evidence type="ECO:0000313" key="3">
    <source>
        <dbReference type="Proteomes" id="UP001596500"/>
    </source>
</evidence>
<dbReference type="SUPFAM" id="SSF89360">
    <property type="entry name" value="HesB-like domain"/>
    <property type="match status" value="1"/>
</dbReference>
<dbReference type="Pfam" id="PF01521">
    <property type="entry name" value="Fe-S_biosyn"/>
    <property type="match status" value="1"/>
</dbReference>
<dbReference type="RefSeq" id="WP_379866088.1">
    <property type="nucleotide sequence ID" value="NZ_JBHTBW010000047.1"/>
</dbReference>
<name>A0ABW2RMS4_9BACL</name>
<gene>
    <name evidence="2" type="ORF">ACFQNG_14485</name>
</gene>
<evidence type="ECO:0000259" key="1">
    <source>
        <dbReference type="Pfam" id="PF01521"/>
    </source>
</evidence>